<proteinExistence type="predicted"/>
<name>A0AAV2P3Y3_9HYME</name>
<dbReference type="AlphaFoldDB" id="A0AAV2P3Y3"/>
<evidence type="ECO:0000313" key="1">
    <source>
        <dbReference type="EMBL" id="CAL1686684.1"/>
    </source>
</evidence>
<organism evidence="1 2">
    <name type="scientific">Lasius platythorax</name>
    <dbReference type="NCBI Taxonomy" id="488582"/>
    <lineage>
        <taxon>Eukaryota</taxon>
        <taxon>Metazoa</taxon>
        <taxon>Ecdysozoa</taxon>
        <taxon>Arthropoda</taxon>
        <taxon>Hexapoda</taxon>
        <taxon>Insecta</taxon>
        <taxon>Pterygota</taxon>
        <taxon>Neoptera</taxon>
        <taxon>Endopterygota</taxon>
        <taxon>Hymenoptera</taxon>
        <taxon>Apocrita</taxon>
        <taxon>Aculeata</taxon>
        <taxon>Formicoidea</taxon>
        <taxon>Formicidae</taxon>
        <taxon>Formicinae</taxon>
        <taxon>Lasius</taxon>
        <taxon>Lasius</taxon>
    </lineage>
</organism>
<keyword evidence="2" id="KW-1185">Reference proteome</keyword>
<gene>
    <name evidence="1" type="ORF">LPLAT_LOCUS12028</name>
</gene>
<reference evidence="1" key="1">
    <citation type="submission" date="2024-04" db="EMBL/GenBank/DDBJ databases">
        <authorList>
            <consortium name="Molecular Ecology Group"/>
        </authorList>
    </citation>
    <scope>NUCLEOTIDE SEQUENCE</scope>
</reference>
<evidence type="ECO:0000313" key="2">
    <source>
        <dbReference type="Proteomes" id="UP001497644"/>
    </source>
</evidence>
<protein>
    <submittedName>
        <fullName evidence="1">Uncharacterized protein</fullName>
    </submittedName>
</protein>
<dbReference type="Proteomes" id="UP001497644">
    <property type="component" value="Chromosome 7"/>
</dbReference>
<accession>A0AAV2P3Y3</accession>
<sequence length="87" mass="10294">MTECRPYRRRWMKNRIEKGKGRPKVEEANTGDIQSIERETRGERRELIEEDKCNGGEMKKKVKAIERSMQKNTMQQEVKKGVKKGVK</sequence>
<dbReference type="EMBL" id="OZ034830">
    <property type="protein sequence ID" value="CAL1686684.1"/>
    <property type="molecule type" value="Genomic_DNA"/>
</dbReference>